<reference evidence="1" key="1">
    <citation type="submission" date="2020-03" db="EMBL/GenBank/DDBJ databases">
        <title>The deep terrestrial virosphere.</title>
        <authorList>
            <person name="Holmfeldt K."/>
            <person name="Nilsson E."/>
            <person name="Simone D."/>
            <person name="Lopez-Fernandez M."/>
            <person name="Wu X."/>
            <person name="de Brujin I."/>
            <person name="Lundin D."/>
            <person name="Andersson A."/>
            <person name="Bertilsson S."/>
            <person name="Dopson M."/>
        </authorList>
    </citation>
    <scope>NUCLEOTIDE SEQUENCE</scope>
    <source>
        <strain evidence="1">TM448A07234</strain>
    </source>
</reference>
<dbReference type="AlphaFoldDB" id="A0A6H2A4L4"/>
<dbReference type="EMBL" id="MT144571">
    <property type="protein sequence ID" value="QJA55143.1"/>
    <property type="molecule type" value="Genomic_DNA"/>
</dbReference>
<protein>
    <submittedName>
        <fullName evidence="1">Uncharacterized protein</fullName>
    </submittedName>
</protein>
<organism evidence="1">
    <name type="scientific">viral metagenome</name>
    <dbReference type="NCBI Taxonomy" id="1070528"/>
    <lineage>
        <taxon>unclassified sequences</taxon>
        <taxon>metagenomes</taxon>
        <taxon>organismal metagenomes</taxon>
    </lineage>
</organism>
<evidence type="ECO:0000313" key="1">
    <source>
        <dbReference type="EMBL" id="QJA55143.1"/>
    </source>
</evidence>
<sequence length="54" mass="6558">MKKDKLEREIELLEDDDSLTISEKSKMIRELERDYRDAAEESAREAYDNEYNSW</sequence>
<accession>A0A6H2A4L4</accession>
<name>A0A6H2A4L4_9ZZZZ</name>
<gene>
    <name evidence="1" type="ORF">TM448A07234_0008</name>
</gene>
<proteinExistence type="predicted"/>